<feature type="compositionally biased region" description="Basic and acidic residues" evidence="1">
    <location>
        <begin position="247"/>
        <end position="266"/>
    </location>
</feature>
<dbReference type="EMBL" id="LN714487">
    <property type="protein sequence ID" value="CEL70642.1"/>
    <property type="molecule type" value="Genomic_DNA"/>
</dbReference>
<feature type="region of interest" description="Disordered" evidence="1">
    <location>
        <begin position="236"/>
        <end position="266"/>
    </location>
</feature>
<keyword evidence="2" id="KW-0812">Transmembrane</keyword>
<evidence type="ECO:0000256" key="2">
    <source>
        <dbReference type="SAM" id="Phobius"/>
    </source>
</evidence>
<evidence type="ECO:0000256" key="1">
    <source>
        <dbReference type="SAM" id="MobiDB-lite"/>
    </source>
</evidence>
<feature type="transmembrane region" description="Helical" evidence="2">
    <location>
        <begin position="159"/>
        <end position="187"/>
    </location>
</feature>
<evidence type="ECO:0008006" key="4">
    <source>
        <dbReference type="Google" id="ProtNLM"/>
    </source>
</evidence>
<evidence type="ECO:0000313" key="3">
    <source>
        <dbReference type="EMBL" id="CEL70642.1"/>
    </source>
</evidence>
<name>A0A0F7URB7_NEOCL</name>
<feature type="transmembrane region" description="Helical" evidence="2">
    <location>
        <begin position="21"/>
        <end position="42"/>
    </location>
</feature>
<feature type="transmembrane region" description="Helical" evidence="2">
    <location>
        <begin position="93"/>
        <end position="114"/>
    </location>
</feature>
<proteinExistence type="predicted"/>
<reference evidence="3" key="1">
    <citation type="journal article" date="2015" name="PLoS ONE">
        <title>Comprehensive Evaluation of Toxoplasma gondii VEG and Neospora caninum LIV Genomes with Tachyzoite Stage Transcriptome and Proteome Defines Novel Transcript Features.</title>
        <authorList>
            <person name="Ramaprasad A."/>
            <person name="Mourier T."/>
            <person name="Naeem R."/>
            <person name="Malas T.B."/>
            <person name="Moussa E."/>
            <person name="Panigrahi A."/>
            <person name="Vermont S.J."/>
            <person name="Otto T.D."/>
            <person name="Wastling J."/>
            <person name="Pain A."/>
        </authorList>
    </citation>
    <scope>NUCLEOTIDE SEQUENCE</scope>
    <source>
        <strain evidence="3">Liverpool</strain>
    </source>
</reference>
<dbReference type="AlphaFoldDB" id="A0A0F7URB7"/>
<organism evidence="3">
    <name type="scientific">Neospora caninum (strain Liverpool)</name>
    <dbReference type="NCBI Taxonomy" id="572307"/>
    <lineage>
        <taxon>Eukaryota</taxon>
        <taxon>Sar</taxon>
        <taxon>Alveolata</taxon>
        <taxon>Apicomplexa</taxon>
        <taxon>Conoidasida</taxon>
        <taxon>Coccidia</taxon>
        <taxon>Eucoccidiorida</taxon>
        <taxon>Eimeriorina</taxon>
        <taxon>Sarcocystidae</taxon>
        <taxon>Neospora</taxon>
    </lineage>
</organism>
<sequence>MCGLLGRCVGGQRTACKCMSLRTFTVVWLVVYTLVALFELVAGSYLTSARQMVDTILEKLREIAFNAGTESVADYYYEVLQASFGTLWKTGTALTVLRGLIDLGGAAFGIYGVWTKKSWALYTFLGFNIVNFAVDFILFIAAMSVVSALYIGWFYPSAYLVVFALYGWLAIIGPYVTVVLLSYIWVVGAGGTGTERKSYYDLQEEQEKLAAKTAGTPANARDDDAVTVAEITTARCRQNSRRGLPQEPRREGHPAARRGEYEDAWT</sequence>
<keyword evidence="2" id="KW-0472">Membrane</keyword>
<feature type="transmembrane region" description="Helical" evidence="2">
    <location>
        <begin position="121"/>
        <end position="153"/>
    </location>
</feature>
<gene>
    <name evidence="3" type="ORF">BN1204_063250</name>
</gene>
<keyword evidence="2" id="KW-1133">Transmembrane helix</keyword>
<accession>A0A0F7URB7</accession>
<protein>
    <recommendedName>
        <fullName evidence="4">Transmembrane protein</fullName>
    </recommendedName>
</protein>